<dbReference type="InterPro" id="IPR021243">
    <property type="entry name" value="DUF2804"/>
</dbReference>
<feature type="region of interest" description="Disordered" evidence="1">
    <location>
        <begin position="1"/>
        <end position="20"/>
    </location>
</feature>
<dbReference type="AlphaFoldDB" id="A0A839N5M7"/>
<sequence>MATPRPSPRITSPSSLTDAAGRLNPAAVGWTSEPLHNTDRIGRGRVGRGRNKRWEYWAVTTPNHVVAMTVSDIDYAGVGNPWVLDRATGNEINQDAITPFGRGVKLPGTLDAGPATLRTRGLDLTVTPQPGGTHLQASSARVEVDIRAALPDPHERLGVVVPWTDRLFQYTVKDVARPATGSVRIDGVEHRLPEGNSWATQDHGRGRWPRSITWNWGAGSGRADGHDIGIQVGGTWTDGTGATENALLIDGRLTKLGELAWSYDRGDWRVPWRVSGPGVDLTLTVEHVRHAATDLRIIRSRTWQCFGAWSGTVTAADDQSYDVPGVFGWAEHVEQLW</sequence>
<feature type="region of interest" description="Disordered" evidence="1">
    <location>
        <begin position="27"/>
        <end position="46"/>
    </location>
</feature>
<reference evidence="2 3" key="1">
    <citation type="submission" date="2020-08" db="EMBL/GenBank/DDBJ databases">
        <title>Sequencing the genomes of 1000 actinobacteria strains.</title>
        <authorList>
            <person name="Klenk H.-P."/>
        </authorList>
    </citation>
    <scope>NUCLEOTIDE SEQUENCE [LARGE SCALE GENOMIC DNA]</scope>
    <source>
        <strain evidence="2 3">DSM 105369</strain>
    </source>
</reference>
<keyword evidence="3" id="KW-1185">Reference proteome</keyword>
<dbReference type="EMBL" id="JACHVQ010000001">
    <property type="protein sequence ID" value="MBB2892587.1"/>
    <property type="molecule type" value="Genomic_DNA"/>
</dbReference>
<evidence type="ECO:0000256" key="1">
    <source>
        <dbReference type="SAM" id="MobiDB-lite"/>
    </source>
</evidence>
<protein>
    <recommendedName>
        <fullName evidence="4">DUF2804 domain-containing protein</fullName>
    </recommendedName>
</protein>
<dbReference type="PANTHER" id="PTHR35868:SF3">
    <property type="entry name" value="DUF2804 DOMAIN-CONTAINING PROTEIN"/>
    <property type="match status" value="1"/>
</dbReference>
<proteinExistence type="predicted"/>
<accession>A0A839N5M7</accession>
<dbReference type="PANTHER" id="PTHR35868">
    <property type="entry name" value="DUF2804 DOMAIN-CONTAINING PROTEIN-RELATED"/>
    <property type="match status" value="1"/>
</dbReference>
<evidence type="ECO:0000313" key="3">
    <source>
        <dbReference type="Proteomes" id="UP000559182"/>
    </source>
</evidence>
<name>A0A839N5M7_9MICO</name>
<evidence type="ECO:0000313" key="2">
    <source>
        <dbReference type="EMBL" id="MBB2892587.1"/>
    </source>
</evidence>
<evidence type="ECO:0008006" key="4">
    <source>
        <dbReference type="Google" id="ProtNLM"/>
    </source>
</evidence>
<dbReference type="Pfam" id="PF10974">
    <property type="entry name" value="DUF2804"/>
    <property type="match status" value="1"/>
</dbReference>
<organism evidence="2 3">
    <name type="scientific">Flexivirga oryzae</name>
    <dbReference type="NCBI Taxonomy" id="1794944"/>
    <lineage>
        <taxon>Bacteria</taxon>
        <taxon>Bacillati</taxon>
        <taxon>Actinomycetota</taxon>
        <taxon>Actinomycetes</taxon>
        <taxon>Micrococcales</taxon>
        <taxon>Dermacoccaceae</taxon>
        <taxon>Flexivirga</taxon>
    </lineage>
</organism>
<feature type="compositionally biased region" description="Low complexity" evidence="1">
    <location>
        <begin position="1"/>
        <end position="15"/>
    </location>
</feature>
<gene>
    <name evidence="2" type="ORF">FHU39_002571</name>
</gene>
<dbReference type="RefSeq" id="WP_183320739.1">
    <property type="nucleotide sequence ID" value="NZ_JACHVQ010000001.1"/>
</dbReference>
<comment type="caution">
    <text evidence="2">The sequence shown here is derived from an EMBL/GenBank/DDBJ whole genome shotgun (WGS) entry which is preliminary data.</text>
</comment>
<dbReference type="Proteomes" id="UP000559182">
    <property type="component" value="Unassembled WGS sequence"/>
</dbReference>